<feature type="chain" id="PRO_5009320187" evidence="1">
    <location>
        <begin position="19"/>
        <end position="191"/>
    </location>
</feature>
<evidence type="ECO:0000256" key="1">
    <source>
        <dbReference type="SAM" id="SignalP"/>
    </source>
</evidence>
<sequence length="191" mass="21425">MKFTVFLLCCAAVAWTYAKGSIDKNADFPEELIQGRYLVFNGNSSETHECLCSYGDPSEFDYSCEIYPKTFDANLLPAPRIPCDEIPYRVAAHLSINCSGCRECVTLDLRQLTLRHDKTQMGVQVYPPPAVNIFNCQVISANVDARQLQLEKVNLSDKMKVAQFGIPERPGVGGYYTVEVNYPNNFNESDC</sequence>
<proteinExistence type="predicted"/>
<dbReference type="WBParaSite" id="maker-uti_cns_0005934-snap-gene-0.9-mRNA-1">
    <property type="protein sequence ID" value="maker-uti_cns_0005934-snap-gene-0.9-mRNA-1"/>
    <property type="gene ID" value="maker-uti_cns_0005934-snap-gene-0.9"/>
</dbReference>
<accession>A0A1I8HG96</accession>
<keyword evidence="2" id="KW-1185">Reference proteome</keyword>
<protein>
    <submittedName>
        <fullName evidence="3">Conserved secreted protein</fullName>
    </submittedName>
</protein>
<name>A0A1I8HG96_9PLAT</name>
<dbReference type="Proteomes" id="UP000095280">
    <property type="component" value="Unplaced"/>
</dbReference>
<evidence type="ECO:0000313" key="3">
    <source>
        <dbReference type="WBParaSite" id="maker-uti_cns_0005934-snap-gene-0.9-mRNA-1"/>
    </source>
</evidence>
<keyword evidence="1" id="KW-0732">Signal</keyword>
<organism evidence="2 3">
    <name type="scientific">Macrostomum lignano</name>
    <dbReference type="NCBI Taxonomy" id="282301"/>
    <lineage>
        <taxon>Eukaryota</taxon>
        <taxon>Metazoa</taxon>
        <taxon>Spiralia</taxon>
        <taxon>Lophotrochozoa</taxon>
        <taxon>Platyhelminthes</taxon>
        <taxon>Rhabditophora</taxon>
        <taxon>Macrostomorpha</taxon>
        <taxon>Macrostomida</taxon>
        <taxon>Macrostomidae</taxon>
        <taxon>Macrostomum</taxon>
    </lineage>
</organism>
<evidence type="ECO:0000313" key="2">
    <source>
        <dbReference type="Proteomes" id="UP000095280"/>
    </source>
</evidence>
<dbReference type="AlphaFoldDB" id="A0A1I8HG96"/>
<feature type="signal peptide" evidence="1">
    <location>
        <begin position="1"/>
        <end position="18"/>
    </location>
</feature>
<reference evidence="3" key="1">
    <citation type="submission" date="2016-11" db="UniProtKB">
        <authorList>
            <consortium name="WormBaseParasite"/>
        </authorList>
    </citation>
    <scope>IDENTIFICATION</scope>
</reference>